<keyword evidence="1" id="KW-0547">Nucleotide-binding</keyword>
<feature type="binding site" evidence="1">
    <location>
        <position position="194"/>
    </location>
    <ligand>
        <name>ATP</name>
        <dbReference type="ChEBI" id="CHEBI:30616"/>
    </ligand>
</feature>
<reference evidence="4 5" key="1">
    <citation type="submission" date="2024-02" db="EMBL/GenBank/DDBJ databases">
        <title>De novo assembly and annotation of 12 fungi associated with fruit tree decline syndrome in Ontario, Canada.</title>
        <authorList>
            <person name="Sulman M."/>
            <person name="Ellouze W."/>
            <person name="Ilyukhin E."/>
        </authorList>
    </citation>
    <scope>NUCLEOTIDE SEQUENCE [LARGE SCALE GENOMIC DNA]</scope>
    <source>
        <strain evidence="4 5">M97-236</strain>
    </source>
</reference>
<dbReference type="PANTHER" id="PTHR44167:SF24">
    <property type="entry name" value="SERINE_THREONINE-PROTEIN KINASE CHK2"/>
    <property type="match status" value="1"/>
</dbReference>
<dbReference type="InterPro" id="IPR000719">
    <property type="entry name" value="Prot_kinase_dom"/>
</dbReference>
<dbReference type="InterPro" id="IPR011009">
    <property type="entry name" value="Kinase-like_dom_sf"/>
</dbReference>
<name>A0ABR3QYY1_9PLEO</name>
<proteinExistence type="predicted"/>
<dbReference type="Proteomes" id="UP001521222">
    <property type="component" value="Unassembled WGS sequence"/>
</dbReference>
<evidence type="ECO:0000313" key="5">
    <source>
        <dbReference type="Proteomes" id="UP001521222"/>
    </source>
</evidence>
<dbReference type="PROSITE" id="PS50011">
    <property type="entry name" value="PROTEIN_KINASE_DOM"/>
    <property type="match status" value="1"/>
</dbReference>
<accession>A0ABR3QYY1</accession>
<evidence type="ECO:0000259" key="3">
    <source>
        <dbReference type="PROSITE" id="PS50011"/>
    </source>
</evidence>
<evidence type="ECO:0000256" key="2">
    <source>
        <dbReference type="SAM" id="MobiDB-lite"/>
    </source>
</evidence>
<dbReference type="PANTHER" id="PTHR44167">
    <property type="entry name" value="OVARIAN-SPECIFIC SERINE/THREONINE-PROTEIN KINASE LOK-RELATED"/>
    <property type="match status" value="1"/>
</dbReference>
<dbReference type="PROSITE" id="PS00107">
    <property type="entry name" value="PROTEIN_KINASE_ATP"/>
    <property type="match status" value="1"/>
</dbReference>
<dbReference type="SUPFAM" id="SSF56112">
    <property type="entry name" value="Protein kinase-like (PK-like)"/>
    <property type="match status" value="1"/>
</dbReference>
<dbReference type="EMBL" id="JAKIXB020000026">
    <property type="protein sequence ID" value="KAL1597366.1"/>
    <property type="molecule type" value="Genomic_DNA"/>
</dbReference>
<dbReference type="Gene3D" id="1.10.510.10">
    <property type="entry name" value="Transferase(Phosphotransferase) domain 1"/>
    <property type="match status" value="1"/>
</dbReference>
<organism evidence="4 5">
    <name type="scientific">Nothophoma quercina</name>
    <dbReference type="NCBI Taxonomy" id="749835"/>
    <lineage>
        <taxon>Eukaryota</taxon>
        <taxon>Fungi</taxon>
        <taxon>Dikarya</taxon>
        <taxon>Ascomycota</taxon>
        <taxon>Pezizomycotina</taxon>
        <taxon>Dothideomycetes</taxon>
        <taxon>Pleosporomycetidae</taxon>
        <taxon>Pleosporales</taxon>
        <taxon>Pleosporineae</taxon>
        <taxon>Didymellaceae</taxon>
        <taxon>Nothophoma</taxon>
    </lineage>
</organism>
<protein>
    <submittedName>
        <fullName evidence="4">Positive regulation of MDA-5 signaling pathway</fullName>
    </submittedName>
</protein>
<dbReference type="Pfam" id="PF00069">
    <property type="entry name" value="Pkinase"/>
    <property type="match status" value="1"/>
</dbReference>
<sequence length="533" mass="61151">MSSTLDTTIGLLNYIEGAMVKTKFRGEIQEFLPRPAFDLVTREDTIRNIVAKEGWLKEQEKNNFVQEIIRDGRKLFVTCIYGELEMATLRNLLIHGLRDSEFPYTMETCPALDNIRNFRKKKFIENQRYFGAAFFSLNSEQSLDNNMPKPIDYDENEDALLGKGAFGEVFKIGIHPDQRSFSSGADKNDQFAMKVTPLKGTREVKFHREMEGISHQNLLKCLASFTFSSKYHMIYEKADCNLEEFMQKHRRPTLLSDLSSEDLAQQFFGLADALCFIHNQGGSDLEQDNKYLGVKPKSAQRTGYIHDIKPENLLLFIYKRPSGRSYWFRLSDFSCAKVVDYLNTVSGKNRLSYRTTSAAGTPVYRAPEAIKDKLTSRPYDLWSLGCVYLELLVWFLDGYDALIRFREDRYCPVSPNSFEDEGFYYAPKENKDFRLRKAVVKKIDDVLRRCTGTLKEVAKVIPDLLKIDPKQRPTAEKLVKILKHIDNGAKPHVDVRQSGQTALSTTTDQSVAVDSDSDSSFGEFFKVQHPTEE</sequence>
<keyword evidence="5" id="KW-1185">Reference proteome</keyword>
<feature type="region of interest" description="Disordered" evidence="2">
    <location>
        <begin position="493"/>
        <end position="533"/>
    </location>
</feature>
<feature type="domain" description="Protein kinase" evidence="3">
    <location>
        <begin position="155"/>
        <end position="485"/>
    </location>
</feature>
<dbReference type="InterPro" id="IPR017441">
    <property type="entry name" value="Protein_kinase_ATP_BS"/>
</dbReference>
<evidence type="ECO:0000256" key="1">
    <source>
        <dbReference type="PROSITE-ProRule" id="PRU10141"/>
    </source>
</evidence>
<evidence type="ECO:0000313" key="4">
    <source>
        <dbReference type="EMBL" id="KAL1597366.1"/>
    </source>
</evidence>
<keyword evidence="1" id="KW-0067">ATP-binding</keyword>
<comment type="caution">
    <text evidence="4">The sequence shown here is derived from an EMBL/GenBank/DDBJ whole genome shotgun (WGS) entry which is preliminary data.</text>
</comment>
<gene>
    <name evidence="4" type="primary">dkf-1</name>
    <name evidence="4" type="ORF">SLS59_007395</name>
</gene>
<feature type="compositionally biased region" description="Low complexity" evidence="2">
    <location>
        <begin position="504"/>
        <end position="520"/>
    </location>
</feature>
<dbReference type="SMART" id="SM00220">
    <property type="entry name" value="S_TKc"/>
    <property type="match status" value="1"/>
</dbReference>